<sequence length="198" mass="21103">MSALALGFADQVTNAQQIFGAVMNAFACPGSLQPLPSDLDPPRPLSPELAAIALALADHEAPIWIDARLAAEPAVAEFLRFHTGATIVSRPEEAAFALVADPERSLPVERFALGTAEYPDRSTTLVFAVSDLSEAEGWRLTGPGIPGSRIFLASPWPRGLADIVRANRTLFPRGLDVLLAAPDCVVGLPRTTRLVEEI</sequence>
<dbReference type="Gene3D" id="3.40.50.11310">
    <property type="entry name" value="Bacterial phosphonate metabolism protein PhnH"/>
    <property type="match status" value="1"/>
</dbReference>
<name>A0A1G5KFA1_9HYPH</name>
<dbReference type="OrthoDB" id="9814509at2"/>
<accession>A0A1G5KFA1</accession>
<dbReference type="GO" id="GO:0019634">
    <property type="term" value="P:organic phosphonate metabolic process"/>
    <property type="evidence" value="ECO:0007669"/>
    <property type="project" value="InterPro"/>
</dbReference>
<dbReference type="Proteomes" id="UP000199569">
    <property type="component" value="Unassembled WGS sequence"/>
</dbReference>
<protein>
    <submittedName>
        <fullName evidence="1">Alpha-D-ribose 1-methylphosphonate 5-triphosphate synthase subunit PhnH</fullName>
    </submittedName>
</protein>
<dbReference type="STRING" id="549386.SAMN02927923_03294"/>
<dbReference type="SUPFAM" id="SSF159709">
    <property type="entry name" value="PhnH-like"/>
    <property type="match status" value="1"/>
</dbReference>
<evidence type="ECO:0000313" key="2">
    <source>
        <dbReference type="Proteomes" id="UP000199569"/>
    </source>
</evidence>
<dbReference type="EMBL" id="FMVJ01000009">
    <property type="protein sequence ID" value="SCY99257.1"/>
    <property type="molecule type" value="Genomic_DNA"/>
</dbReference>
<proteinExistence type="predicted"/>
<dbReference type="Pfam" id="PF05845">
    <property type="entry name" value="PhnH"/>
    <property type="match status" value="1"/>
</dbReference>
<evidence type="ECO:0000313" key="1">
    <source>
        <dbReference type="EMBL" id="SCY99257.1"/>
    </source>
</evidence>
<keyword evidence="2" id="KW-1185">Reference proteome</keyword>
<reference evidence="1 2" key="1">
    <citation type="submission" date="2016-10" db="EMBL/GenBank/DDBJ databases">
        <authorList>
            <person name="de Groot N.N."/>
        </authorList>
    </citation>
    <scope>NUCLEOTIDE SEQUENCE [LARGE SCALE GENOMIC DNA]</scope>
    <source>
        <strain evidence="1 2">CGMCC 1.7666</strain>
    </source>
</reference>
<dbReference type="NCBIfam" id="TIGR03292">
    <property type="entry name" value="PhnH_redo"/>
    <property type="match status" value="1"/>
</dbReference>
<dbReference type="InterPro" id="IPR008772">
    <property type="entry name" value="Phosphonate_metab_PhnH"/>
</dbReference>
<gene>
    <name evidence="1" type="ORF">SAMN02927923_03294</name>
</gene>
<dbReference type="RefSeq" id="WP_091136911.1">
    <property type="nucleotide sequence ID" value="NZ_FMVJ01000009.1"/>
</dbReference>
<organism evidence="1 2">
    <name type="scientific">Microvirga guangxiensis</name>
    <dbReference type="NCBI Taxonomy" id="549386"/>
    <lineage>
        <taxon>Bacteria</taxon>
        <taxon>Pseudomonadati</taxon>
        <taxon>Pseudomonadota</taxon>
        <taxon>Alphaproteobacteria</taxon>
        <taxon>Hyphomicrobiales</taxon>
        <taxon>Methylobacteriaceae</taxon>
        <taxon>Microvirga</taxon>
    </lineage>
</organism>
<dbReference type="InterPro" id="IPR038058">
    <property type="entry name" value="PhnH-like_sp"/>
</dbReference>
<dbReference type="PIRSF" id="PIRSF020680">
    <property type="entry name" value="PhnH"/>
    <property type="match status" value="1"/>
</dbReference>
<dbReference type="AlphaFoldDB" id="A0A1G5KFA1"/>